<dbReference type="SUPFAM" id="SSF48371">
    <property type="entry name" value="ARM repeat"/>
    <property type="match status" value="1"/>
</dbReference>
<evidence type="ECO:0008006" key="2">
    <source>
        <dbReference type="Google" id="ProtNLM"/>
    </source>
</evidence>
<dbReference type="InterPro" id="IPR014825">
    <property type="entry name" value="DNA_alkylation"/>
</dbReference>
<dbReference type="PANTHER" id="PTHR34070:SF1">
    <property type="entry name" value="DNA ALKYLATION REPAIR PROTEIN"/>
    <property type="match status" value="1"/>
</dbReference>
<sequence length="236" mass="28053">MNNQVSDIKNEMRKLANKEIAEHSQRFFKTGKGQYGEGDIFLGIRVPVLRKIAKKFRRISLAEVSKLLESKFHEERLLSILMLVNLFKSGDEDDQELIYELYLDKTKFINNWDIVDISAGNIVGAFLFEKDKAPLYRLVFSENLWERRIAIVATFYFIRNDEFDDTLKIAEILFTDKEDLIHKAVGWMLREVGKRVIEIEEEFLEEHYLKMPRTMLRYAIERFPETRRKMYLKGQV</sequence>
<dbReference type="Gene3D" id="1.25.10.90">
    <property type="match status" value="1"/>
</dbReference>
<reference evidence="1" key="1">
    <citation type="submission" date="2018-05" db="EMBL/GenBank/DDBJ databases">
        <authorList>
            <person name="Lanie J.A."/>
            <person name="Ng W.-L."/>
            <person name="Kazmierczak K.M."/>
            <person name="Andrzejewski T.M."/>
            <person name="Davidsen T.M."/>
            <person name="Wayne K.J."/>
            <person name="Tettelin H."/>
            <person name="Glass J.I."/>
            <person name="Rusch D."/>
            <person name="Podicherti R."/>
            <person name="Tsui H.-C.T."/>
            <person name="Winkler M.E."/>
        </authorList>
    </citation>
    <scope>NUCLEOTIDE SEQUENCE</scope>
</reference>
<name>A0A381V7T3_9ZZZZ</name>
<dbReference type="PANTHER" id="PTHR34070">
    <property type="entry name" value="ARMADILLO-TYPE FOLD"/>
    <property type="match status" value="1"/>
</dbReference>
<dbReference type="AlphaFoldDB" id="A0A381V7T3"/>
<organism evidence="1">
    <name type="scientific">marine metagenome</name>
    <dbReference type="NCBI Taxonomy" id="408172"/>
    <lineage>
        <taxon>unclassified sequences</taxon>
        <taxon>metagenomes</taxon>
        <taxon>ecological metagenomes</taxon>
    </lineage>
</organism>
<dbReference type="EMBL" id="UINC01007954">
    <property type="protein sequence ID" value="SVA35828.1"/>
    <property type="molecule type" value="Genomic_DNA"/>
</dbReference>
<proteinExistence type="predicted"/>
<dbReference type="Pfam" id="PF08713">
    <property type="entry name" value="DNA_alkylation"/>
    <property type="match status" value="1"/>
</dbReference>
<gene>
    <name evidence="1" type="ORF">METZ01_LOCUS88682</name>
</gene>
<protein>
    <recommendedName>
        <fullName evidence="2">DNA alkylation repair enzyme</fullName>
    </recommendedName>
</protein>
<dbReference type="InterPro" id="IPR016024">
    <property type="entry name" value="ARM-type_fold"/>
</dbReference>
<evidence type="ECO:0000313" key="1">
    <source>
        <dbReference type="EMBL" id="SVA35828.1"/>
    </source>
</evidence>
<accession>A0A381V7T3</accession>
<dbReference type="CDD" id="cd06561">
    <property type="entry name" value="AlkD_like"/>
    <property type="match status" value="1"/>
</dbReference>